<dbReference type="PANTHER" id="PTHR30097:SF4">
    <property type="entry name" value="SLR6042 PROTEIN"/>
    <property type="match status" value="1"/>
</dbReference>
<evidence type="ECO:0000313" key="7">
    <source>
        <dbReference type="Proteomes" id="UP000002774"/>
    </source>
</evidence>
<dbReference type="Gene3D" id="2.40.30.170">
    <property type="match status" value="1"/>
</dbReference>
<dbReference type="InterPro" id="IPR058792">
    <property type="entry name" value="Beta-barrel_RND_2"/>
</dbReference>
<dbReference type="GO" id="GO:0015679">
    <property type="term" value="P:plasma membrane copper ion transport"/>
    <property type="evidence" value="ECO:0007669"/>
    <property type="project" value="TreeGrafter"/>
</dbReference>
<organism evidence="6 7">
    <name type="scientific">Mucilaginibacter paludis DSM 18603</name>
    <dbReference type="NCBI Taxonomy" id="714943"/>
    <lineage>
        <taxon>Bacteria</taxon>
        <taxon>Pseudomonadati</taxon>
        <taxon>Bacteroidota</taxon>
        <taxon>Sphingobacteriia</taxon>
        <taxon>Sphingobacteriales</taxon>
        <taxon>Sphingobacteriaceae</taxon>
        <taxon>Mucilaginibacter</taxon>
    </lineage>
</organism>
<dbReference type="HOGENOM" id="CLU_018816_13_3_10"/>
<dbReference type="FunFam" id="2.40.30.170:FF:000010">
    <property type="entry name" value="Efflux RND transporter periplasmic adaptor subunit"/>
    <property type="match status" value="1"/>
</dbReference>
<dbReference type="Gene3D" id="2.40.420.20">
    <property type="match status" value="1"/>
</dbReference>
<gene>
    <name evidence="6" type="ORF">Mucpa_1793</name>
</gene>
<reference evidence="6" key="1">
    <citation type="submission" date="2011-09" db="EMBL/GenBank/DDBJ databases">
        <title>The permanent draft genome of Mucilaginibacter paludis DSM 18603.</title>
        <authorList>
            <consortium name="US DOE Joint Genome Institute (JGI-PGF)"/>
            <person name="Lucas S."/>
            <person name="Han J."/>
            <person name="Lapidus A."/>
            <person name="Bruce D."/>
            <person name="Goodwin L."/>
            <person name="Pitluck S."/>
            <person name="Peters L."/>
            <person name="Kyrpides N."/>
            <person name="Mavromatis K."/>
            <person name="Ivanova N."/>
            <person name="Mikhailova N."/>
            <person name="Held B."/>
            <person name="Detter J.C."/>
            <person name="Tapia R."/>
            <person name="Han C."/>
            <person name="Land M."/>
            <person name="Hauser L."/>
            <person name="Markowitz V."/>
            <person name="Cheng J.-F."/>
            <person name="Hugenholtz P."/>
            <person name="Woyke T."/>
            <person name="Wu D."/>
            <person name="Tindall B."/>
            <person name="Brambilla E."/>
            <person name="Klenk H.-P."/>
            <person name="Eisen J.A."/>
        </authorList>
    </citation>
    <scope>NUCLEOTIDE SEQUENCE [LARGE SCALE GENOMIC DNA]</scope>
    <source>
        <strain evidence="6">DSM 18603</strain>
    </source>
</reference>
<dbReference type="AlphaFoldDB" id="H1YA66"/>
<dbReference type="Pfam" id="PF25954">
    <property type="entry name" value="Beta-barrel_RND_2"/>
    <property type="match status" value="1"/>
</dbReference>
<dbReference type="InterPro" id="IPR051909">
    <property type="entry name" value="MFP_Cation_Efflux"/>
</dbReference>
<dbReference type="Pfam" id="PF25973">
    <property type="entry name" value="BSH_CzcB"/>
    <property type="match status" value="1"/>
</dbReference>
<dbReference type="InterPro" id="IPR006143">
    <property type="entry name" value="RND_pump_MFP"/>
</dbReference>
<feature type="domain" description="CusB-like beta-barrel" evidence="3">
    <location>
        <begin position="218"/>
        <end position="293"/>
    </location>
</feature>
<dbReference type="OrthoDB" id="9806939at2"/>
<feature type="domain" description="Multidrug resistance protein MdtA-like C-terminal permuted SH3" evidence="4">
    <location>
        <begin position="313"/>
        <end position="353"/>
    </location>
</feature>
<name>H1YA66_9SPHI</name>
<dbReference type="EMBL" id="CM001403">
    <property type="protein sequence ID" value="EHQ25947.1"/>
    <property type="molecule type" value="Genomic_DNA"/>
</dbReference>
<proteinExistence type="inferred from homology"/>
<dbReference type="GO" id="GO:0022857">
    <property type="term" value="F:transmembrane transporter activity"/>
    <property type="evidence" value="ECO:0007669"/>
    <property type="project" value="InterPro"/>
</dbReference>
<evidence type="ECO:0000259" key="3">
    <source>
        <dbReference type="Pfam" id="PF25954"/>
    </source>
</evidence>
<dbReference type="RefSeq" id="WP_008505843.1">
    <property type="nucleotide sequence ID" value="NZ_CM001403.1"/>
</dbReference>
<evidence type="ECO:0000259" key="4">
    <source>
        <dbReference type="Pfam" id="PF25967"/>
    </source>
</evidence>
<dbReference type="GO" id="GO:0016020">
    <property type="term" value="C:membrane"/>
    <property type="evidence" value="ECO:0007669"/>
    <property type="project" value="InterPro"/>
</dbReference>
<protein>
    <submittedName>
        <fullName evidence="6">Efflux transporter, RND family, MFP subunit</fullName>
    </submittedName>
</protein>
<dbReference type="Proteomes" id="UP000002774">
    <property type="component" value="Chromosome"/>
</dbReference>
<dbReference type="NCBIfam" id="TIGR01730">
    <property type="entry name" value="RND_mfp"/>
    <property type="match status" value="1"/>
</dbReference>
<dbReference type="Gene3D" id="2.40.50.100">
    <property type="match status" value="1"/>
</dbReference>
<dbReference type="eggNOG" id="COG0845">
    <property type="taxonomic scope" value="Bacteria"/>
</dbReference>
<evidence type="ECO:0000256" key="1">
    <source>
        <dbReference type="ARBA" id="ARBA00009477"/>
    </source>
</evidence>
<evidence type="ECO:0000313" key="6">
    <source>
        <dbReference type="EMBL" id="EHQ25947.1"/>
    </source>
</evidence>
<evidence type="ECO:0000259" key="5">
    <source>
        <dbReference type="Pfam" id="PF25973"/>
    </source>
</evidence>
<accession>H1YA66</accession>
<dbReference type="Pfam" id="PF25967">
    <property type="entry name" value="RND-MFP_C"/>
    <property type="match status" value="1"/>
</dbReference>
<dbReference type="STRING" id="714943.Mucpa_1793"/>
<dbReference type="SUPFAM" id="SSF111369">
    <property type="entry name" value="HlyD-like secretion proteins"/>
    <property type="match status" value="1"/>
</dbReference>
<keyword evidence="2" id="KW-0813">Transport</keyword>
<sequence length="368" mass="40143">MNKIIKNSIGTLTACLILFNLFSCKSDVQTSEERKPFVIPDSLLPKLAIDTVKTTNISYAVKFNGIVDYNTDKVANIFPMVSGNIQDIRVMPGDYVHAGQVLGTIKSPEVANYNVALITAQSNVRLNAKLLDQQKDLFKSGLASQVDITTAEVNYEQAVGAKVAAEKILAINGNNRNGDFEIKSPVNGFIVQKNVTNDMTVRTDNGGNMFTISDLKDVWVQANVYESNINSVHEGDPVDVTTNTYPNKIFKGKVGKLMNVLDPTTKVMKMRGVLDNPGYALKPQMFATVSISNTVNKKATSVSSGALIFDNSQYYVIIIKGRNNIAIRPVEVITNNGTTAYIKSGLAPGDRVIGADALLIYYYHSLNS</sequence>
<dbReference type="GO" id="GO:0030313">
    <property type="term" value="C:cell envelope"/>
    <property type="evidence" value="ECO:0007669"/>
    <property type="project" value="TreeGrafter"/>
</dbReference>
<feature type="domain" description="CzcB-like barrel-sandwich hybrid" evidence="5">
    <location>
        <begin position="74"/>
        <end position="214"/>
    </location>
</feature>
<dbReference type="PANTHER" id="PTHR30097">
    <property type="entry name" value="CATION EFFLUX SYSTEM PROTEIN CUSB"/>
    <property type="match status" value="1"/>
</dbReference>
<keyword evidence="7" id="KW-1185">Reference proteome</keyword>
<dbReference type="InterPro" id="IPR058627">
    <property type="entry name" value="MdtA-like_C"/>
</dbReference>
<comment type="similarity">
    <text evidence="1">Belongs to the membrane fusion protein (MFP) (TC 8.A.1) family.</text>
</comment>
<dbReference type="GO" id="GO:0060003">
    <property type="term" value="P:copper ion export"/>
    <property type="evidence" value="ECO:0007669"/>
    <property type="project" value="TreeGrafter"/>
</dbReference>
<dbReference type="InterPro" id="IPR058647">
    <property type="entry name" value="BSH_CzcB-like"/>
</dbReference>
<evidence type="ECO:0000256" key="2">
    <source>
        <dbReference type="ARBA" id="ARBA00022448"/>
    </source>
</evidence>